<evidence type="ECO:0000313" key="6">
    <source>
        <dbReference type="EMBL" id="KAF5358165.1"/>
    </source>
</evidence>
<dbReference type="PROSITE" id="PS00478">
    <property type="entry name" value="LIM_DOMAIN_1"/>
    <property type="match status" value="1"/>
</dbReference>
<comment type="caution">
    <text evidence="6">The sequence shown here is derived from an EMBL/GenBank/DDBJ whole genome shotgun (WGS) entry which is preliminary data.</text>
</comment>
<feature type="compositionally biased region" description="Polar residues" evidence="4">
    <location>
        <begin position="528"/>
        <end position="537"/>
    </location>
</feature>
<proteinExistence type="predicted"/>
<dbReference type="CDD" id="cd08368">
    <property type="entry name" value="LIM"/>
    <property type="match status" value="1"/>
</dbReference>
<sequence>MASLLAQSSSQPRVSQVLPSVRCSNCNQPVPLSELGEHVCTKPPPVPAIPRASFPTPLTVNSPRPPSSRIASPGLPVAGPTQRLATPPIRHPQSPHQPPIRPMQSPLQPPIRPPQSPQPPPRVITPSENQPRMSGGPVSPSQPQRSSPLAREARNDTSMSFKQPLRDIQPRAPSSLSPNSPVGGWLSDGRERSQSSASVRGPIPPTDPALSYPGMNHLASVPGSSSIAPPRPMPVASTGQRVTSFVPESEVGIDTKIGGMAGMAGVGRRGFAAAVRAAMFVSPSGYPVDRRPEPPRFLDMDAASRSTDTPPLSAGSGYSSHSPGPLSPGPQVEFIPEPFAKSSHIPSPAQPQPPASAHDPRLPSPVRSPVDEIASGTGLSPLDRLPFLEKYKNTFSGLSTSSDLYFESDKQQAPSPLDRISNQARDNDYPRLRNLSVSTVTSRTYQRVDKPLHHDSDSDTDSEAGLAYADSDDDENDAKNKDQVDPNTQPSSILRSESTSTTRSGKVRFYGEDDSGRSAAIAQALGISPNSSSTSKLGRQRSDSDSSADTRSVYSRTTSIGPISGPIFGVAFDPTMETVEEEIVIGGLSGESPEPYPREGGRHLRGESRDQGIGFTTMSTSVQPHRSNTVQVPPHSPENKPPKLPTRAKTTNDHHKSLLEPPVRKEKSRRVRVCLRCEKKIEDGRWIKVDTGGALCEKCWKNMYLPKCRRCQLPIEKQAVSSSDGQLKGKYHKECFNCHVCHQPFPDKSFYVYDGKPLCAYHYHEANDSLCAAARCGQPIEGPCAVSHAGDKYHPEHMTCEHPGSIPCDERLNEYWEVEGRMLCEKHAASAGNGEDNDEEWTQTYKAQKRVTRFMNLTGGELSDLL</sequence>
<keyword evidence="1 3" id="KW-0479">Metal-binding</keyword>
<dbReference type="Pfam" id="PF00412">
    <property type="entry name" value="LIM"/>
    <property type="match status" value="1"/>
</dbReference>
<evidence type="ECO:0000256" key="3">
    <source>
        <dbReference type="PROSITE-ProRule" id="PRU00125"/>
    </source>
</evidence>
<evidence type="ECO:0000256" key="4">
    <source>
        <dbReference type="SAM" id="MobiDB-lite"/>
    </source>
</evidence>
<keyword evidence="3" id="KW-0440">LIM domain</keyword>
<protein>
    <recommendedName>
        <fullName evidence="5">LIM zinc-binding domain-containing protein</fullName>
    </recommendedName>
</protein>
<accession>A0A8H5G4M1</accession>
<feature type="domain" description="LIM zinc-binding" evidence="5">
    <location>
        <begin position="706"/>
        <end position="769"/>
    </location>
</feature>
<dbReference type="GO" id="GO:0030695">
    <property type="term" value="F:GTPase regulator activity"/>
    <property type="evidence" value="ECO:0007669"/>
    <property type="project" value="UniProtKB-ARBA"/>
</dbReference>
<feature type="compositionally biased region" description="Basic and acidic residues" evidence="4">
    <location>
        <begin position="446"/>
        <end position="457"/>
    </location>
</feature>
<dbReference type="Gene3D" id="2.10.110.10">
    <property type="entry name" value="Cysteine Rich Protein"/>
    <property type="match status" value="2"/>
</dbReference>
<feature type="region of interest" description="Disordered" evidence="4">
    <location>
        <begin position="35"/>
        <end position="241"/>
    </location>
</feature>
<evidence type="ECO:0000256" key="1">
    <source>
        <dbReference type="ARBA" id="ARBA00022723"/>
    </source>
</evidence>
<dbReference type="OrthoDB" id="1112565at2759"/>
<dbReference type="CDD" id="cd09397">
    <property type="entry name" value="LIM1_UF1"/>
    <property type="match status" value="1"/>
</dbReference>
<feature type="compositionally biased region" description="Pro residues" evidence="4">
    <location>
        <begin position="95"/>
        <end position="123"/>
    </location>
</feature>
<reference evidence="6 7" key="1">
    <citation type="journal article" date="2020" name="ISME J.">
        <title>Uncovering the hidden diversity of litter-decomposition mechanisms in mushroom-forming fungi.</title>
        <authorList>
            <person name="Floudas D."/>
            <person name="Bentzer J."/>
            <person name="Ahren D."/>
            <person name="Johansson T."/>
            <person name="Persson P."/>
            <person name="Tunlid A."/>
        </authorList>
    </citation>
    <scope>NUCLEOTIDE SEQUENCE [LARGE SCALE GENOMIC DNA]</scope>
    <source>
        <strain evidence="6 7">CBS 146.42</strain>
    </source>
</reference>
<name>A0A8H5G4M1_9AGAR</name>
<evidence type="ECO:0000256" key="2">
    <source>
        <dbReference type="ARBA" id="ARBA00022833"/>
    </source>
</evidence>
<feature type="compositionally biased region" description="Polar residues" evidence="4">
    <location>
        <begin position="435"/>
        <end position="445"/>
    </location>
</feature>
<feature type="compositionally biased region" description="Low complexity" evidence="4">
    <location>
        <begin position="311"/>
        <end position="324"/>
    </location>
</feature>
<dbReference type="SUPFAM" id="SSF57716">
    <property type="entry name" value="Glucocorticoid receptor-like (DNA-binding domain)"/>
    <property type="match status" value="2"/>
</dbReference>
<feature type="region of interest" description="Disordered" evidence="4">
    <location>
        <begin position="282"/>
        <end position="384"/>
    </location>
</feature>
<dbReference type="Proteomes" id="UP000559027">
    <property type="component" value="Unassembled WGS sequence"/>
</dbReference>
<feature type="compositionally biased region" description="Basic and acidic residues" evidence="4">
    <location>
        <begin position="596"/>
        <end position="610"/>
    </location>
</feature>
<dbReference type="SMART" id="SM00132">
    <property type="entry name" value="LIM"/>
    <property type="match status" value="2"/>
</dbReference>
<feature type="compositionally biased region" description="Basic and acidic residues" evidence="4">
    <location>
        <begin position="288"/>
        <end position="299"/>
    </location>
</feature>
<feature type="region of interest" description="Disordered" evidence="4">
    <location>
        <begin position="398"/>
        <end position="566"/>
    </location>
</feature>
<feature type="region of interest" description="Disordered" evidence="4">
    <location>
        <begin position="588"/>
        <end position="655"/>
    </location>
</feature>
<dbReference type="PANTHER" id="PTHR24216">
    <property type="entry name" value="PAXILLIN-RELATED"/>
    <property type="match status" value="1"/>
</dbReference>
<evidence type="ECO:0000259" key="5">
    <source>
        <dbReference type="PROSITE" id="PS50023"/>
    </source>
</evidence>
<organism evidence="6 7">
    <name type="scientific">Leucocoprinus leucothites</name>
    <dbReference type="NCBI Taxonomy" id="201217"/>
    <lineage>
        <taxon>Eukaryota</taxon>
        <taxon>Fungi</taxon>
        <taxon>Dikarya</taxon>
        <taxon>Basidiomycota</taxon>
        <taxon>Agaricomycotina</taxon>
        <taxon>Agaricomycetes</taxon>
        <taxon>Agaricomycetidae</taxon>
        <taxon>Agaricales</taxon>
        <taxon>Agaricineae</taxon>
        <taxon>Agaricaceae</taxon>
        <taxon>Leucocoprinus</taxon>
    </lineage>
</organism>
<gene>
    <name evidence="6" type="ORF">D9756_001330</name>
</gene>
<dbReference type="EMBL" id="JAACJO010000005">
    <property type="protein sequence ID" value="KAF5358165.1"/>
    <property type="molecule type" value="Genomic_DNA"/>
</dbReference>
<dbReference type="PANTHER" id="PTHR24216:SF65">
    <property type="entry name" value="PAXILLIN-LIKE PROTEIN 1"/>
    <property type="match status" value="1"/>
</dbReference>
<feature type="compositionally biased region" description="Low complexity" evidence="4">
    <location>
        <begin position="134"/>
        <end position="148"/>
    </location>
</feature>
<dbReference type="AlphaFoldDB" id="A0A8H5G4M1"/>
<evidence type="ECO:0000313" key="7">
    <source>
        <dbReference type="Proteomes" id="UP000559027"/>
    </source>
</evidence>
<keyword evidence="7" id="KW-1185">Reference proteome</keyword>
<feature type="compositionally biased region" description="Polar residues" evidence="4">
    <location>
        <begin position="614"/>
        <end position="631"/>
    </location>
</feature>
<dbReference type="PROSITE" id="PS50023">
    <property type="entry name" value="LIM_DOMAIN_2"/>
    <property type="match status" value="1"/>
</dbReference>
<feature type="compositionally biased region" description="Polar residues" evidence="4">
    <location>
        <begin position="485"/>
        <end position="504"/>
    </location>
</feature>
<dbReference type="InterPro" id="IPR001781">
    <property type="entry name" value="Znf_LIM"/>
</dbReference>
<keyword evidence="2 3" id="KW-0862">Zinc</keyword>
<dbReference type="GO" id="GO:0046872">
    <property type="term" value="F:metal ion binding"/>
    <property type="evidence" value="ECO:0007669"/>
    <property type="project" value="UniProtKB-KW"/>
</dbReference>